<sequence length="182" mass="20426">MSRETRKREAQKGEGELGVSGASLVIGIKRGEKTMNVILLSTGAPQPDDIHRAKRSAAWWSQKAIVRRSLHHRNKQHPSLGYLANGVSALRRLVATQMGPPKTNTIQLDRNNDETSPPRQQGIGHNARDVEPSEPFWNPENQMGVRSRDLQIGILLRFTRRFLCQLRVFQNPKGLGRVPTPS</sequence>
<evidence type="ECO:0000313" key="3">
    <source>
        <dbReference type="Proteomes" id="UP000075230"/>
    </source>
</evidence>
<dbReference type="Proteomes" id="UP000075230">
    <property type="component" value="Unassembled WGS sequence"/>
</dbReference>
<dbReference type="AlphaFoldDB" id="A0A146FE23"/>
<proteinExistence type="predicted"/>
<evidence type="ECO:0000313" key="2">
    <source>
        <dbReference type="EMBL" id="GAT24058.1"/>
    </source>
</evidence>
<reference evidence="2 3" key="1">
    <citation type="journal article" date="2016" name="DNA Res.">
        <title>Genome sequence of Aspergillus luchuensis NBRC 4314.</title>
        <authorList>
            <person name="Yamada O."/>
            <person name="Machida M."/>
            <person name="Hosoyama A."/>
            <person name="Goto M."/>
            <person name="Takahashi T."/>
            <person name="Futagami T."/>
            <person name="Yamagata Y."/>
            <person name="Takeuchi M."/>
            <person name="Kobayashi T."/>
            <person name="Koike H."/>
            <person name="Abe K."/>
            <person name="Asai K."/>
            <person name="Arita M."/>
            <person name="Fujita N."/>
            <person name="Fukuda K."/>
            <person name="Higa K."/>
            <person name="Horikawa H."/>
            <person name="Ishikawa T."/>
            <person name="Jinno K."/>
            <person name="Kato Y."/>
            <person name="Kirimura K."/>
            <person name="Mizutani O."/>
            <person name="Nakasone K."/>
            <person name="Sano M."/>
            <person name="Shiraishi Y."/>
            <person name="Tsukahara M."/>
            <person name="Gomi K."/>
        </authorList>
    </citation>
    <scope>NUCLEOTIDE SEQUENCE [LARGE SCALE GENOMIC DNA]</scope>
    <source>
        <strain evidence="2 3">RIB 2604</strain>
    </source>
</reference>
<feature type="region of interest" description="Disordered" evidence="1">
    <location>
        <begin position="100"/>
        <end position="141"/>
    </location>
</feature>
<reference evidence="3" key="2">
    <citation type="submission" date="2016-02" db="EMBL/GenBank/DDBJ databases">
        <title>Genome sequencing of Aspergillus luchuensis NBRC 4314.</title>
        <authorList>
            <person name="Yamada O."/>
        </authorList>
    </citation>
    <scope>NUCLEOTIDE SEQUENCE [LARGE SCALE GENOMIC DNA]</scope>
    <source>
        <strain evidence="3">RIB 2604</strain>
    </source>
</reference>
<dbReference type="EMBL" id="BCWF01000017">
    <property type="protein sequence ID" value="GAT24058.1"/>
    <property type="molecule type" value="Genomic_DNA"/>
</dbReference>
<name>A0A146FE23_ASPKA</name>
<evidence type="ECO:0000256" key="1">
    <source>
        <dbReference type="SAM" id="MobiDB-lite"/>
    </source>
</evidence>
<protein>
    <submittedName>
        <fullName evidence="2">Glucose-methanol-choline oxidoreductase</fullName>
    </submittedName>
</protein>
<accession>A0A146FE23</accession>
<comment type="caution">
    <text evidence="2">The sequence shown here is derived from an EMBL/GenBank/DDBJ whole genome shotgun (WGS) entry which is preliminary data.</text>
</comment>
<feature type="compositionally biased region" description="Polar residues" evidence="1">
    <location>
        <begin position="102"/>
        <end position="119"/>
    </location>
</feature>
<organism evidence="2 3">
    <name type="scientific">Aspergillus kawachii</name>
    <name type="common">White koji mold</name>
    <name type="synonym">Aspergillus awamori var. kawachi</name>
    <dbReference type="NCBI Taxonomy" id="1069201"/>
    <lineage>
        <taxon>Eukaryota</taxon>
        <taxon>Fungi</taxon>
        <taxon>Dikarya</taxon>
        <taxon>Ascomycota</taxon>
        <taxon>Pezizomycotina</taxon>
        <taxon>Eurotiomycetes</taxon>
        <taxon>Eurotiomycetidae</taxon>
        <taxon>Eurotiales</taxon>
        <taxon>Aspergillaceae</taxon>
        <taxon>Aspergillus</taxon>
        <taxon>Aspergillus subgen. Circumdati</taxon>
    </lineage>
</organism>
<gene>
    <name evidence="2" type="ORF">RIB2604_01712010</name>
</gene>